<reference evidence="1 2" key="1">
    <citation type="submission" date="2019-11" db="EMBL/GenBank/DDBJ databases">
        <title>Gracilibacillus salitolerans sp. nov., a moderate halophile isolated from a saline soil in northwest China.</title>
        <authorList>
            <person name="Gan L."/>
        </authorList>
    </citation>
    <scope>NUCLEOTIDE SEQUENCE [LARGE SCALE GENOMIC DNA]</scope>
    <source>
        <strain evidence="1 2">SCU50</strain>
    </source>
</reference>
<dbReference type="KEGG" id="grc:GI584_14315"/>
<sequence>MSGNTEGYVVYECLHCGKEERVFVKKKEYVEVTVCPGCNGAFVDKWCTLKYRKGVPSNNSYGNPKHVNDSGSKLLVIELDDIDSVPRVFYKGEEIKSKIHVGFDYRTRGGKPLEGGNAIHIEHANKGSVNDIRTVKHKPWNSEGR</sequence>
<accession>A0A5Q2TK80</accession>
<gene>
    <name evidence="1" type="ORF">GI584_14315</name>
</gene>
<dbReference type="EMBL" id="CP045915">
    <property type="protein sequence ID" value="QGH35146.1"/>
    <property type="molecule type" value="Genomic_DNA"/>
</dbReference>
<name>A0A5Q2TK80_9BACI</name>
<dbReference type="AlphaFoldDB" id="A0A5Q2TK80"/>
<dbReference type="Proteomes" id="UP000339690">
    <property type="component" value="Chromosome"/>
</dbReference>
<keyword evidence="2" id="KW-1185">Reference proteome</keyword>
<protein>
    <submittedName>
        <fullName evidence="1">Uncharacterized protein</fullName>
    </submittedName>
</protein>
<proteinExistence type="predicted"/>
<evidence type="ECO:0000313" key="1">
    <source>
        <dbReference type="EMBL" id="QGH35146.1"/>
    </source>
</evidence>
<dbReference type="RefSeq" id="WP_153791620.1">
    <property type="nucleotide sequence ID" value="NZ_CP045915.1"/>
</dbReference>
<organism evidence="1 2">
    <name type="scientific">Gracilibacillus salitolerans</name>
    <dbReference type="NCBI Taxonomy" id="2663022"/>
    <lineage>
        <taxon>Bacteria</taxon>
        <taxon>Bacillati</taxon>
        <taxon>Bacillota</taxon>
        <taxon>Bacilli</taxon>
        <taxon>Bacillales</taxon>
        <taxon>Bacillaceae</taxon>
        <taxon>Gracilibacillus</taxon>
    </lineage>
</organism>
<evidence type="ECO:0000313" key="2">
    <source>
        <dbReference type="Proteomes" id="UP000339690"/>
    </source>
</evidence>